<dbReference type="Pfam" id="PF03259">
    <property type="entry name" value="Robl_LC7"/>
    <property type="match status" value="1"/>
</dbReference>
<dbReference type="Gene3D" id="3.30.450.30">
    <property type="entry name" value="Dynein light chain 2a, cytoplasmic"/>
    <property type="match status" value="1"/>
</dbReference>
<dbReference type="SUPFAM" id="SSF103196">
    <property type="entry name" value="Roadblock/LC7 domain"/>
    <property type="match status" value="1"/>
</dbReference>
<dbReference type="InterPro" id="IPR004942">
    <property type="entry name" value="Roadblock/LAMTOR2_dom"/>
</dbReference>
<name>A0A482PK33_CITRO</name>
<dbReference type="EMBL" id="CP038008">
    <property type="protein sequence ID" value="QBY30443.1"/>
    <property type="molecule type" value="Genomic_DNA"/>
</dbReference>
<dbReference type="SMART" id="SM00960">
    <property type="entry name" value="Robl_LC7"/>
    <property type="match status" value="1"/>
</dbReference>
<gene>
    <name evidence="2" type="ORF">E2R62_17490</name>
</gene>
<protein>
    <recommendedName>
        <fullName evidence="1">Roadblock/LAMTOR2 domain-containing protein</fullName>
    </recommendedName>
</protein>
<feature type="domain" description="Roadblock/LAMTOR2" evidence="1">
    <location>
        <begin position="25"/>
        <end position="120"/>
    </location>
</feature>
<reference evidence="2" key="1">
    <citation type="submission" date="2019-03" db="EMBL/GenBank/DDBJ databases">
        <title>Complete genome sequence of enteropathogenic Citrobacter rodentium strain DBS100.</title>
        <authorList>
            <person name="Popov G."/>
            <person name="Fiebig A."/>
            <person name="Shideler S."/>
            <person name="Coombes B."/>
            <person name="Savchenko A."/>
        </authorList>
    </citation>
    <scope>NUCLEOTIDE SEQUENCE</scope>
    <source>
        <strain evidence="2">DBS100</strain>
    </source>
</reference>
<dbReference type="AlphaFoldDB" id="A0A482PK33"/>
<dbReference type="OMA" id="QDRASMR"/>
<accession>A0A482PK33</accession>
<proteinExistence type="predicted"/>
<evidence type="ECO:0000259" key="1">
    <source>
        <dbReference type="SMART" id="SM00960"/>
    </source>
</evidence>
<evidence type="ECO:0000313" key="2">
    <source>
        <dbReference type="EMBL" id="QBY30443.1"/>
    </source>
</evidence>
<sequence length="151" mass="16604">MIMASSEAWIINNLSGLTAEQAVEIQRVLEKFAKEHPGLTNMLLATVDGFEVAAVLEEQDRASMRRLAAMTSSLLSIGVAMFKEIRSGAQRLLTLEGEKSNILIFVVQNIKAELVLTLVTSAEEPLGQQFWLIRQLSSEISEICNATAINK</sequence>
<organism evidence="2">
    <name type="scientific">Citrobacter rodentium</name>
    <dbReference type="NCBI Taxonomy" id="67825"/>
    <lineage>
        <taxon>Bacteria</taxon>
        <taxon>Pseudomonadati</taxon>
        <taxon>Pseudomonadota</taxon>
        <taxon>Gammaproteobacteria</taxon>
        <taxon>Enterobacterales</taxon>
        <taxon>Enterobacteriaceae</taxon>
        <taxon>Citrobacter</taxon>
    </lineage>
</organism>